<dbReference type="GO" id="GO:0030976">
    <property type="term" value="F:thiamine pyrophosphate binding"/>
    <property type="evidence" value="ECO:0007669"/>
    <property type="project" value="InterPro"/>
</dbReference>
<dbReference type="Proteomes" id="UP001141806">
    <property type="component" value="Unassembled WGS sequence"/>
</dbReference>
<feature type="domain" description="Thiamine pyrophosphate enzyme N-terminal TPP-binding" evidence="1">
    <location>
        <begin position="212"/>
        <end position="279"/>
    </location>
</feature>
<organism evidence="2 3">
    <name type="scientific">Protea cynaroides</name>
    <dbReference type="NCBI Taxonomy" id="273540"/>
    <lineage>
        <taxon>Eukaryota</taxon>
        <taxon>Viridiplantae</taxon>
        <taxon>Streptophyta</taxon>
        <taxon>Embryophyta</taxon>
        <taxon>Tracheophyta</taxon>
        <taxon>Spermatophyta</taxon>
        <taxon>Magnoliopsida</taxon>
        <taxon>Proteales</taxon>
        <taxon>Proteaceae</taxon>
        <taxon>Protea</taxon>
    </lineage>
</organism>
<keyword evidence="3" id="KW-1185">Reference proteome</keyword>
<comment type="caution">
    <text evidence="2">The sequence shown here is derived from an EMBL/GenBank/DDBJ whole genome shotgun (WGS) entry which is preliminary data.</text>
</comment>
<dbReference type="Pfam" id="PF02776">
    <property type="entry name" value="TPP_enzyme_N"/>
    <property type="match status" value="1"/>
</dbReference>
<dbReference type="SUPFAM" id="SSF52518">
    <property type="entry name" value="Thiamin diphosphate-binding fold (THDP-binding)"/>
    <property type="match status" value="1"/>
</dbReference>
<evidence type="ECO:0000259" key="1">
    <source>
        <dbReference type="Pfam" id="PF02776"/>
    </source>
</evidence>
<dbReference type="PANTHER" id="PTHR42916:SF1">
    <property type="entry name" value="PROTEIN PHYLLO, CHLOROPLASTIC"/>
    <property type="match status" value="1"/>
</dbReference>
<gene>
    <name evidence="2" type="ORF">NE237_029514</name>
</gene>
<dbReference type="InterPro" id="IPR029061">
    <property type="entry name" value="THDP-binding"/>
</dbReference>
<dbReference type="InterPro" id="IPR012001">
    <property type="entry name" value="Thiamin_PyroP_enz_TPP-bd_dom"/>
</dbReference>
<dbReference type="EMBL" id="JAMYWD010000012">
    <property type="protein sequence ID" value="KAJ4952682.1"/>
    <property type="molecule type" value="Genomic_DNA"/>
</dbReference>
<dbReference type="OrthoDB" id="8119704at2759"/>
<dbReference type="Gene3D" id="3.40.50.970">
    <property type="match status" value="1"/>
</dbReference>
<protein>
    <recommendedName>
        <fullName evidence="1">Thiamine pyrophosphate enzyme N-terminal TPP-binding domain-containing protein</fullName>
    </recommendedName>
</protein>
<accession>A0A9Q0JV57</accession>
<proteinExistence type="predicted"/>
<evidence type="ECO:0000313" key="2">
    <source>
        <dbReference type="EMBL" id="KAJ4952682.1"/>
    </source>
</evidence>
<reference evidence="2" key="1">
    <citation type="journal article" date="2023" name="Plant J.">
        <title>The genome of the king protea, Protea cynaroides.</title>
        <authorList>
            <person name="Chang J."/>
            <person name="Duong T.A."/>
            <person name="Schoeman C."/>
            <person name="Ma X."/>
            <person name="Roodt D."/>
            <person name="Barker N."/>
            <person name="Li Z."/>
            <person name="Van de Peer Y."/>
            <person name="Mizrachi E."/>
        </authorList>
    </citation>
    <scope>NUCLEOTIDE SEQUENCE</scope>
    <source>
        <tissue evidence="2">Young leaves</tissue>
    </source>
</reference>
<evidence type="ECO:0000313" key="3">
    <source>
        <dbReference type="Proteomes" id="UP001141806"/>
    </source>
</evidence>
<sequence length="306" mass="33382">MHDRIWTTMAEIHRREARSISVTLGDCGTQCQGGTAVAALDQCMTECGPPWQDYIVRRPIKPDSGHGGTNQMMVKLWGPVGRHEVSSFTHIQGDNREDVVNVTSGQCTDQTLSPVSCLDHGPMDDNSSWSRKDSPLLLEDNAGSRGLKFSHQSSCCKNFSFSESIFKKGVALVKPHSLSKLRCSVQDCANINAVWASLIIEECTLGLTECLFLYFCIAPGSRLSPLAVAASSHPLTTCISCFDERALAFLAVGYTRGSYKPAVIITSSGTTISNFLPAVRYLIILTSCRNAAIYIKFQAVISSTWC</sequence>
<dbReference type="AlphaFoldDB" id="A0A9Q0JV57"/>
<name>A0A9Q0JV57_9MAGN</name>
<dbReference type="PANTHER" id="PTHR42916">
    <property type="entry name" value="2-SUCCINYL-5-ENOLPYRUVYL-6-HYDROXY-3-CYCLOHEXENE-1-CARBOXYLATE SYNTHASE"/>
    <property type="match status" value="1"/>
</dbReference>